<dbReference type="HOGENOM" id="CLU_2068487_0_0_5"/>
<proteinExistence type="predicted"/>
<keyword evidence="3" id="KW-1185">Reference proteome</keyword>
<reference evidence="2 3" key="1">
    <citation type="submission" date="2012-03" db="EMBL/GenBank/DDBJ databases">
        <title>The Genome Sequence of Bartonella birtlesii LL-WM9.</title>
        <authorList>
            <consortium name="The Broad Institute Genome Sequencing Platform"/>
            <consortium name="The Broad Institute Genome Sequencing Center for Infectious Disease"/>
            <person name="Feldgarden M."/>
            <person name="Kirby J."/>
            <person name="Kosoy M."/>
            <person name="Birtles R."/>
            <person name="Probert W.S."/>
            <person name="Chiaraviglio L."/>
            <person name="Young S.K."/>
            <person name="Zeng Q."/>
            <person name="Gargeya S."/>
            <person name="Fitzgerald M."/>
            <person name="Haas B."/>
            <person name="Abouelleil A."/>
            <person name="Alvarado L."/>
            <person name="Arachchi H.M."/>
            <person name="Berlin A."/>
            <person name="Chapman S.B."/>
            <person name="Gearin G."/>
            <person name="Goldberg J."/>
            <person name="Griggs A."/>
            <person name="Gujja S."/>
            <person name="Hansen M."/>
            <person name="Heiman D."/>
            <person name="Howarth C."/>
            <person name="Larimer J."/>
            <person name="Lui A."/>
            <person name="MacDonald P.J.P."/>
            <person name="McCowen C."/>
            <person name="Montmayeur A."/>
            <person name="Murphy C."/>
            <person name="Neiman D."/>
            <person name="Pearson M."/>
            <person name="Priest M."/>
            <person name="Roberts A."/>
            <person name="Saif S."/>
            <person name="Shea T."/>
            <person name="Sisk P."/>
            <person name="Stolte C."/>
            <person name="Sykes S."/>
            <person name="Wortman J."/>
            <person name="Nusbaum C."/>
            <person name="Birren B."/>
        </authorList>
    </citation>
    <scope>NUCLEOTIDE SEQUENCE [LARGE SCALE GENOMIC DNA]</scope>
    <source>
        <strain evidence="2 3">LL-WM9</strain>
    </source>
</reference>
<protein>
    <recommendedName>
        <fullName evidence="1">AntA/AntB antirepressor domain-containing protein</fullName>
    </recommendedName>
</protein>
<dbReference type="EMBL" id="AIMC01000001">
    <property type="protein sequence ID" value="EJF78207.1"/>
    <property type="molecule type" value="Genomic_DNA"/>
</dbReference>
<dbReference type="InterPro" id="IPR013557">
    <property type="entry name" value="AntA/B_antirep"/>
</dbReference>
<name>J1J2B6_9HYPH</name>
<feature type="domain" description="AntA/AntB antirepressor" evidence="1">
    <location>
        <begin position="30"/>
        <end position="105"/>
    </location>
</feature>
<dbReference type="PATRIC" id="fig|1094552.3.peg.203"/>
<evidence type="ECO:0000313" key="3">
    <source>
        <dbReference type="Proteomes" id="UP000008748"/>
    </source>
</evidence>
<dbReference type="Proteomes" id="UP000008748">
    <property type="component" value="Unassembled WGS sequence"/>
</dbReference>
<dbReference type="AlphaFoldDB" id="J1J2B6"/>
<dbReference type="Pfam" id="PF08346">
    <property type="entry name" value="AntA"/>
    <property type="match status" value="1"/>
</dbReference>
<comment type="caution">
    <text evidence="2">The sequence shown here is derived from an EMBL/GenBank/DDBJ whole genome shotgun (WGS) entry which is preliminary data.</text>
</comment>
<accession>J1J2B6</accession>
<evidence type="ECO:0000259" key="1">
    <source>
        <dbReference type="Pfam" id="PF08346"/>
    </source>
</evidence>
<sequence>MTTHDTHIHSEGYLTPENEVDNKIGYVQMVNAHVMHRHLHLKQDFSTWFNDCVEKLDLKEGMDFVFTKQEWNRQKICPKSEIETYKTDNHYFKIHAARKIAQAERHRKCGRILYQNLCFS</sequence>
<gene>
    <name evidence="2" type="ORF">ME7_00198</name>
</gene>
<evidence type="ECO:0000313" key="2">
    <source>
        <dbReference type="EMBL" id="EJF78207.1"/>
    </source>
</evidence>
<dbReference type="RefSeq" id="WP_006589130.1">
    <property type="nucleotide sequence ID" value="NZ_JH725076.1"/>
</dbReference>
<organism evidence="2 3">
    <name type="scientific">Bartonella birtlesii LL-WM9</name>
    <dbReference type="NCBI Taxonomy" id="1094552"/>
    <lineage>
        <taxon>Bacteria</taxon>
        <taxon>Pseudomonadati</taxon>
        <taxon>Pseudomonadota</taxon>
        <taxon>Alphaproteobacteria</taxon>
        <taxon>Hyphomicrobiales</taxon>
        <taxon>Bartonellaceae</taxon>
        <taxon>Bartonella</taxon>
    </lineage>
</organism>